<dbReference type="GO" id="GO:0000160">
    <property type="term" value="P:phosphorelay signal transduction system"/>
    <property type="evidence" value="ECO:0007669"/>
    <property type="project" value="InterPro"/>
</dbReference>
<evidence type="ECO:0000313" key="4">
    <source>
        <dbReference type="EMBL" id="TKC79063.1"/>
    </source>
</evidence>
<dbReference type="PANTHER" id="PTHR44591">
    <property type="entry name" value="STRESS RESPONSE REGULATOR PROTEIN 1"/>
    <property type="match status" value="1"/>
</dbReference>
<feature type="domain" description="Response regulatory" evidence="3">
    <location>
        <begin position="4"/>
        <end position="120"/>
    </location>
</feature>
<gene>
    <name evidence="4" type="ORF">FAZ69_31075</name>
</gene>
<sequence>MHKTILIADRDDGALAGLANLVEEMGYDVLLAHTAADALNIARQRWPDVAILDLGGPELDGLAASRELRGMAAARSLLLIALTGWGQPQHWDMALAAGFDVHLVKPVGLDQLSFILSMAYE</sequence>
<accession>A0A4U1HGH5</accession>
<proteinExistence type="predicted"/>
<dbReference type="RefSeq" id="WP_136898967.1">
    <property type="nucleotide sequence ID" value="NZ_SWJE01000025.1"/>
</dbReference>
<reference evidence="4 5" key="1">
    <citation type="submission" date="2019-04" db="EMBL/GenBank/DDBJ databases">
        <title>Trinickia sp. 7GSK02, isolated from subtropical forest soil.</title>
        <authorList>
            <person name="Gao Z.-H."/>
            <person name="Qiu L.-H."/>
        </authorList>
    </citation>
    <scope>NUCLEOTIDE SEQUENCE [LARGE SCALE GENOMIC DNA]</scope>
    <source>
        <strain evidence="4 5">7GSK02</strain>
    </source>
</reference>
<dbReference type="InterPro" id="IPR011006">
    <property type="entry name" value="CheY-like_superfamily"/>
</dbReference>
<name>A0A4U1HGH5_9BURK</name>
<dbReference type="OrthoDB" id="5421695at2"/>
<feature type="modified residue" description="4-aspartylphosphate" evidence="2">
    <location>
        <position position="53"/>
    </location>
</feature>
<evidence type="ECO:0000256" key="1">
    <source>
        <dbReference type="ARBA" id="ARBA00022553"/>
    </source>
</evidence>
<dbReference type="Proteomes" id="UP000305539">
    <property type="component" value="Unassembled WGS sequence"/>
</dbReference>
<dbReference type="SMART" id="SM00448">
    <property type="entry name" value="REC"/>
    <property type="match status" value="1"/>
</dbReference>
<dbReference type="Gene3D" id="3.40.50.2300">
    <property type="match status" value="1"/>
</dbReference>
<protein>
    <submittedName>
        <fullName evidence="4">Response regulator</fullName>
    </submittedName>
</protein>
<dbReference type="PANTHER" id="PTHR44591:SF3">
    <property type="entry name" value="RESPONSE REGULATORY DOMAIN-CONTAINING PROTEIN"/>
    <property type="match status" value="1"/>
</dbReference>
<dbReference type="InterPro" id="IPR050595">
    <property type="entry name" value="Bact_response_regulator"/>
</dbReference>
<evidence type="ECO:0000259" key="3">
    <source>
        <dbReference type="PROSITE" id="PS50110"/>
    </source>
</evidence>
<evidence type="ECO:0000313" key="5">
    <source>
        <dbReference type="Proteomes" id="UP000305539"/>
    </source>
</evidence>
<dbReference type="Pfam" id="PF00072">
    <property type="entry name" value="Response_reg"/>
    <property type="match status" value="1"/>
</dbReference>
<dbReference type="AlphaFoldDB" id="A0A4U1HGH5"/>
<comment type="caution">
    <text evidence="4">The sequence shown here is derived from an EMBL/GenBank/DDBJ whole genome shotgun (WGS) entry which is preliminary data.</text>
</comment>
<dbReference type="EMBL" id="SWJE01000025">
    <property type="protein sequence ID" value="TKC79063.1"/>
    <property type="molecule type" value="Genomic_DNA"/>
</dbReference>
<keyword evidence="1 2" id="KW-0597">Phosphoprotein</keyword>
<dbReference type="SUPFAM" id="SSF52172">
    <property type="entry name" value="CheY-like"/>
    <property type="match status" value="1"/>
</dbReference>
<dbReference type="InterPro" id="IPR001789">
    <property type="entry name" value="Sig_transdc_resp-reg_receiver"/>
</dbReference>
<keyword evidence="5" id="KW-1185">Reference proteome</keyword>
<evidence type="ECO:0000256" key="2">
    <source>
        <dbReference type="PROSITE-ProRule" id="PRU00169"/>
    </source>
</evidence>
<organism evidence="4 5">
    <name type="scientific">Trinickia terrae</name>
    <dbReference type="NCBI Taxonomy" id="2571161"/>
    <lineage>
        <taxon>Bacteria</taxon>
        <taxon>Pseudomonadati</taxon>
        <taxon>Pseudomonadota</taxon>
        <taxon>Betaproteobacteria</taxon>
        <taxon>Burkholderiales</taxon>
        <taxon>Burkholderiaceae</taxon>
        <taxon>Trinickia</taxon>
    </lineage>
</organism>
<dbReference type="PROSITE" id="PS50110">
    <property type="entry name" value="RESPONSE_REGULATORY"/>
    <property type="match status" value="1"/>
</dbReference>